<organism evidence="2 3">
    <name type="scientific">Snodgrassella alvi SCGC AB-598-J21</name>
    <dbReference type="NCBI Taxonomy" id="1385367"/>
    <lineage>
        <taxon>Bacteria</taxon>
        <taxon>Pseudomonadati</taxon>
        <taxon>Pseudomonadota</taxon>
        <taxon>Betaproteobacteria</taxon>
        <taxon>Neisseriales</taxon>
        <taxon>Neisseriaceae</taxon>
        <taxon>Snodgrassella</taxon>
    </lineage>
</organism>
<dbReference type="EMBL" id="AVQL01000398">
    <property type="protein sequence ID" value="KEQ01566.1"/>
    <property type="molecule type" value="Genomic_DNA"/>
</dbReference>
<evidence type="ECO:0000313" key="3">
    <source>
        <dbReference type="Proteomes" id="UP000027644"/>
    </source>
</evidence>
<keyword evidence="1" id="KW-1133">Transmembrane helix</keyword>
<accession>A0A074V8Q8</accession>
<keyword evidence="1" id="KW-0472">Membrane</keyword>
<dbReference type="Proteomes" id="UP000027644">
    <property type="component" value="Unassembled WGS sequence"/>
</dbReference>
<evidence type="ECO:0008006" key="4">
    <source>
        <dbReference type="Google" id="ProtNLM"/>
    </source>
</evidence>
<comment type="caution">
    <text evidence="2">The sequence shown here is derived from an EMBL/GenBank/DDBJ whole genome shotgun (WGS) entry which is preliminary data.</text>
</comment>
<keyword evidence="1" id="KW-0812">Transmembrane</keyword>
<proteinExistence type="predicted"/>
<dbReference type="AlphaFoldDB" id="A0A074V8Q8"/>
<protein>
    <recommendedName>
        <fullName evidence="4">Lipoprotein</fullName>
    </recommendedName>
</protein>
<gene>
    <name evidence="2" type="ORF">SASC598J21_006640</name>
</gene>
<feature type="transmembrane region" description="Helical" evidence="1">
    <location>
        <begin position="39"/>
        <end position="58"/>
    </location>
</feature>
<name>A0A074V8Q8_9NEIS</name>
<evidence type="ECO:0000313" key="2">
    <source>
        <dbReference type="EMBL" id="KEQ01566.1"/>
    </source>
</evidence>
<sequence length="76" mass="8165">MQLENAKFARNNCYINEVKLDCENSFSNQPLKDTMMKKLLGIGAVLAALLLTACATTNSDTKAAPDSDVQAAVESN</sequence>
<evidence type="ECO:0000256" key="1">
    <source>
        <dbReference type="SAM" id="Phobius"/>
    </source>
</evidence>
<reference evidence="2 3" key="1">
    <citation type="journal article" date="2014" name="PLoS Genet.">
        <title>Hidden diversity in honey bee gut symbionts detected by single-cell genomics.</title>
        <authorList>
            <person name="Engel P."/>
            <person name="Stepanauskas R."/>
            <person name="Moran N."/>
        </authorList>
    </citation>
    <scope>NUCLEOTIDE SEQUENCE [LARGE SCALE GENOMIC DNA]</scope>
    <source>
        <strain evidence="2 3">SCGC AB-598-J21</strain>
    </source>
</reference>